<keyword evidence="2" id="KW-1185">Reference proteome</keyword>
<dbReference type="Gene3D" id="3.20.20.80">
    <property type="entry name" value="Glycosidases"/>
    <property type="match status" value="1"/>
</dbReference>
<dbReference type="AlphaFoldDB" id="A0A6S7AEZ6"/>
<dbReference type="EMBL" id="CADIJM010000007">
    <property type="protein sequence ID" value="CAB3716502.1"/>
    <property type="molecule type" value="Genomic_DNA"/>
</dbReference>
<dbReference type="SUPFAM" id="SSF51445">
    <property type="entry name" value="(Trans)glycosidases"/>
    <property type="match status" value="1"/>
</dbReference>
<evidence type="ECO:0008006" key="3">
    <source>
        <dbReference type="Google" id="ProtNLM"/>
    </source>
</evidence>
<proteinExistence type="predicted"/>
<accession>A0A6S7AEZ6</accession>
<protein>
    <recommendedName>
        <fullName evidence="3">Beta-glucosidase</fullName>
    </recommendedName>
</protein>
<dbReference type="InterPro" id="IPR017853">
    <property type="entry name" value="GH"/>
</dbReference>
<sequence>MNRGMAFQSFLQAGFECSCHRFPDGRQLDLIESTGHAKWAAQDYAAIAALGMRTARDGVRWHLVCPAANVYDWSSLLPLLRAARDSNVEVIWDLCHYGWPAWLDIWSPSFPEAFARYAAATARLIAGETDMPTWYCPMNEISYWSWAGGDMAHFGPCTLGRGLELKRQLARAAIQASDAIQEADPDARLVCAEPLIAIQPAQPGDALEAAAASEAQFEALDMLCGRGHADLGGDERYVDVIGLNYYPHNQWLHRGAPLPWDDARYTSLAHLLQGCAHRYGKPLFIAETGAEGLARPRWMRYVADQVALAQARGVDVAGICLYPVTDYPGWEDDRHCPTGLLSAPASDGRRSVYAPLEIELRAQAVRAGRGPAGLLPAPARSADGD</sequence>
<organism evidence="1 2">
    <name type="scientific">Achromobacter animicus</name>
    <dbReference type="NCBI Taxonomy" id="1389935"/>
    <lineage>
        <taxon>Bacteria</taxon>
        <taxon>Pseudomonadati</taxon>
        <taxon>Pseudomonadota</taxon>
        <taxon>Betaproteobacteria</taxon>
        <taxon>Burkholderiales</taxon>
        <taxon>Alcaligenaceae</taxon>
        <taxon>Achromobacter</taxon>
    </lineage>
</organism>
<gene>
    <name evidence="1" type="ORF">LMG26690_03553</name>
</gene>
<evidence type="ECO:0000313" key="2">
    <source>
        <dbReference type="Proteomes" id="UP000494214"/>
    </source>
</evidence>
<evidence type="ECO:0000313" key="1">
    <source>
        <dbReference type="EMBL" id="CAB3716502.1"/>
    </source>
</evidence>
<reference evidence="1 2" key="1">
    <citation type="submission" date="2020-04" db="EMBL/GenBank/DDBJ databases">
        <authorList>
            <person name="De Canck E."/>
        </authorList>
    </citation>
    <scope>NUCLEOTIDE SEQUENCE [LARGE SCALE GENOMIC DNA]</scope>
    <source>
        <strain evidence="1 2">LMG 26690</strain>
    </source>
</reference>
<name>A0A6S7AEZ6_9BURK</name>
<dbReference type="Proteomes" id="UP000494214">
    <property type="component" value="Unassembled WGS sequence"/>
</dbReference>